<gene>
    <name evidence="1" type="ORF">P280DRAFT_90975</name>
</gene>
<keyword evidence="2" id="KW-1185">Reference proteome</keyword>
<evidence type="ECO:0000313" key="1">
    <source>
        <dbReference type="EMBL" id="KAF2638096.1"/>
    </source>
</evidence>
<dbReference type="Proteomes" id="UP000799753">
    <property type="component" value="Unassembled WGS sequence"/>
</dbReference>
<proteinExistence type="predicted"/>
<protein>
    <submittedName>
        <fullName evidence="1">Uncharacterized protein</fullName>
    </submittedName>
</protein>
<reference evidence="1" key="1">
    <citation type="journal article" date="2020" name="Stud. Mycol.">
        <title>101 Dothideomycetes genomes: a test case for predicting lifestyles and emergence of pathogens.</title>
        <authorList>
            <person name="Haridas S."/>
            <person name="Albert R."/>
            <person name="Binder M."/>
            <person name="Bloem J."/>
            <person name="Labutti K."/>
            <person name="Salamov A."/>
            <person name="Andreopoulos B."/>
            <person name="Baker S."/>
            <person name="Barry K."/>
            <person name="Bills G."/>
            <person name="Bluhm B."/>
            <person name="Cannon C."/>
            <person name="Castanera R."/>
            <person name="Culley D."/>
            <person name="Daum C."/>
            <person name="Ezra D."/>
            <person name="Gonzalez J."/>
            <person name="Henrissat B."/>
            <person name="Kuo A."/>
            <person name="Liang C."/>
            <person name="Lipzen A."/>
            <person name="Lutzoni F."/>
            <person name="Magnuson J."/>
            <person name="Mondo S."/>
            <person name="Nolan M."/>
            <person name="Ohm R."/>
            <person name="Pangilinan J."/>
            <person name="Park H.-J."/>
            <person name="Ramirez L."/>
            <person name="Alfaro M."/>
            <person name="Sun H."/>
            <person name="Tritt A."/>
            <person name="Yoshinaga Y."/>
            <person name="Zwiers L.-H."/>
            <person name="Turgeon B."/>
            <person name="Goodwin S."/>
            <person name="Spatafora J."/>
            <person name="Crous P."/>
            <person name="Grigoriev I."/>
        </authorList>
    </citation>
    <scope>NUCLEOTIDE SEQUENCE</scope>
    <source>
        <strain evidence="1">CBS 473.64</strain>
    </source>
</reference>
<accession>A0A6A6RRL7</accession>
<organism evidence="1 2">
    <name type="scientific">Massarina eburnea CBS 473.64</name>
    <dbReference type="NCBI Taxonomy" id="1395130"/>
    <lineage>
        <taxon>Eukaryota</taxon>
        <taxon>Fungi</taxon>
        <taxon>Dikarya</taxon>
        <taxon>Ascomycota</taxon>
        <taxon>Pezizomycotina</taxon>
        <taxon>Dothideomycetes</taxon>
        <taxon>Pleosporomycetidae</taxon>
        <taxon>Pleosporales</taxon>
        <taxon>Massarineae</taxon>
        <taxon>Massarinaceae</taxon>
        <taxon>Massarina</taxon>
    </lineage>
</organism>
<evidence type="ECO:0000313" key="2">
    <source>
        <dbReference type="Proteomes" id="UP000799753"/>
    </source>
</evidence>
<name>A0A6A6RRL7_9PLEO</name>
<dbReference type="EMBL" id="MU006791">
    <property type="protein sequence ID" value="KAF2638096.1"/>
    <property type="molecule type" value="Genomic_DNA"/>
</dbReference>
<dbReference type="AlphaFoldDB" id="A0A6A6RRL7"/>
<sequence>MRFKNGYLVDFMGIEVEVVLQSEPMRRPAGLLKVQQASGLRLSHVALDVRYHVHGCISQAALADSEADILGGRFLQARKGLNSTRCLGGFEMSVWGDVAEARCGKWHGFWPRHVASAMWASCEP</sequence>